<name>A0A4R4WZD7_9ACTN</name>
<dbReference type="RefSeq" id="WP_132507056.1">
    <property type="nucleotide sequence ID" value="NZ_SMKP01000020.1"/>
</dbReference>
<protein>
    <submittedName>
        <fullName evidence="2">Uncharacterized protein</fullName>
    </submittedName>
</protein>
<keyword evidence="3" id="KW-1185">Reference proteome</keyword>
<dbReference type="AlphaFoldDB" id="A0A4R4WZD7"/>
<dbReference type="OrthoDB" id="3439746at2"/>
<comment type="caution">
    <text evidence="2">The sequence shown here is derived from an EMBL/GenBank/DDBJ whole genome shotgun (WGS) entry which is preliminary data.</text>
</comment>
<organism evidence="2 3">
    <name type="scientific">Nonomuraea diastatica</name>
    <dbReference type="NCBI Taxonomy" id="1848329"/>
    <lineage>
        <taxon>Bacteria</taxon>
        <taxon>Bacillati</taxon>
        <taxon>Actinomycetota</taxon>
        <taxon>Actinomycetes</taxon>
        <taxon>Streptosporangiales</taxon>
        <taxon>Streptosporangiaceae</taxon>
        <taxon>Nonomuraea</taxon>
    </lineage>
</organism>
<accession>A0A4R4WZD7</accession>
<evidence type="ECO:0000256" key="1">
    <source>
        <dbReference type="SAM" id="MobiDB-lite"/>
    </source>
</evidence>
<dbReference type="EMBL" id="SMKP01000020">
    <property type="protein sequence ID" value="TDD23145.1"/>
    <property type="molecule type" value="Genomic_DNA"/>
</dbReference>
<proteinExistence type="predicted"/>
<gene>
    <name evidence="2" type="ORF">E1294_09945</name>
</gene>
<sequence>MTAFLYGLNTGPDVRADAAGGKATVRLTPDEDGPNVLSVRSVDAAGKQGPIRSYVFHVRDGTGPTGHWTLDEGTGASTADATGRTATSANSSACNHMSPLSVQMPANTSTEVRVPLSR</sequence>
<feature type="compositionally biased region" description="Polar residues" evidence="1">
    <location>
        <begin position="75"/>
        <end position="111"/>
    </location>
</feature>
<dbReference type="Proteomes" id="UP000294543">
    <property type="component" value="Unassembled WGS sequence"/>
</dbReference>
<reference evidence="2 3" key="1">
    <citation type="submission" date="2019-03" db="EMBL/GenBank/DDBJ databases">
        <title>Draft genome sequences of novel Actinobacteria.</title>
        <authorList>
            <person name="Sahin N."/>
            <person name="Ay H."/>
            <person name="Saygin H."/>
        </authorList>
    </citation>
    <scope>NUCLEOTIDE SEQUENCE [LARGE SCALE GENOMIC DNA]</scope>
    <source>
        <strain evidence="2 3">KC712</strain>
    </source>
</reference>
<feature type="region of interest" description="Disordered" evidence="1">
    <location>
        <begin position="63"/>
        <end position="118"/>
    </location>
</feature>
<evidence type="ECO:0000313" key="3">
    <source>
        <dbReference type="Proteomes" id="UP000294543"/>
    </source>
</evidence>
<evidence type="ECO:0000313" key="2">
    <source>
        <dbReference type="EMBL" id="TDD23145.1"/>
    </source>
</evidence>